<evidence type="ECO:0000313" key="2">
    <source>
        <dbReference type="EMBL" id="OGG51342.1"/>
    </source>
</evidence>
<dbReference type="InterPro" id="IPR008538">
    <property type="entry name" value="Uma2"/>
</dbReference>
<name>A0A1F6CR28_HANXR</name>
<sequence>MTVATQRMTYVDYLKSPEINARFDIIDGELIMAPAPDIEHQRILKRLFYALDHHVDEKKLGEVLFAPLDVIIRRDPLRTRQPDLLFVSFERSGGGRMAGRSSVEVAPDLVVEILSPTNTRQQVAEKLADYAGIGVREAWLVSLDAQTVEVLRLSGGGMERIGLYGAGDLVRSEALEGLILKVDAIFV</sequence>
<comment type="caution">
    <text evidence="2">The sequence shown here is derived from an EMBL/GenBank/DDBJ whole genome shotgun (WGS) entry which is preliminary data.</text>
</comment>
<dbReference type="EMBL" id="MFKF01000186">
    <property type="protein sequence ID" value="OGG51342.1"/>
    <property type="molecule type" value="Genomic_DNA"/>
</dbReference>
<evidence type="ECO:0000259" key="1">
    <source>
        <dbReference type="Pfam" id="PF05685"/>
    </source>
</evidence>
<dbReference type="Proteomes" id="UP000178606">
    <property type="component" value="Unassembled WGS sequence"/>
</dbReference>
<feature type="domain" description="Putative restriction endonuclease" evidence="1">
    <location>
        <begin position="12"/>
        <end position="182"/>
    </location>
</feature>
<dbReference type="CDD" id="cd06260">
    <property type="entry name" value="DUF820-like"/>
    <property type="match status" value="1"/>
</dbReference>
<organism evidence="2 3">
    <name type="scientific">Handelsmanbacteria sp. (strain RIFCSPLOWO2_12_FULL_64_10)</name>
    <dbReference type="NCBI Taxonomy" id="1817868"/>
    <lineage>
        <taxon>Bacteria</taxon>
        <taxon>Candidatus Handelsmaniibacteriota</taxon>
    </lineage>
</organism>
<gene>
    <name evidence="2" type="ORF">A3F84_04705</name>
</gene>
<evidence type="ECO:0000313" key="3">
    <source>
        <dbReference type="Proteomes" id="UP000178606"/>
    </source>
</evidence>
<accession>A0A1F6CR28</accession>
<dbReference type="AlphaFoldDB" id="A0A1F6CR28"/>
<dbReference type="Pfam" id="PF05685">
    <property type="entry name" value="Uma2"/>
    <property type="match status" value="1"/>
</dbReference>
<dbReference type="InterPro" id="IPR012296">
    <property type="entry name" value="Nuclease_put_TT1808"/>
</dbReference>
<protein>
    <recommendedName>
        <fullName evidence="1">Putative restriction endonuclease domain-containing protein</fullName>
    </recommendedName>
</protein>
<dbReference type="InterPro" id="IPR011335">
    <property type="entry name" value="Restrct_endonuc-II-like"/>
</dbReference>
<dbReference type="PANTHER" id="PTHR34107:SF4">
    <property type="entry name" value="SLL1222 PROTEIN"/>
    <property type="match status" value="1"/>
</dbReference>
<dbReference type="Gene3D" id="3.90.1570.10">
    <property type="entry name" value="tt1808, chain A"/>
    <property type="match status" value="1"/>
</dbReference>
<proteinExistence type="predicted"/>
<reference evidence="2 3" key="1">
    <citation type="journal article" date="2016" name="Nat. Commun.">
        <title>Thousands of microbial genomes shed light on interconnected biogeochemical processes in an aquifer system.</title>
        <authorList>
            <person name="Anantharaman K."/>
            <person name="Brown C.T."/>
            <person name="Hug L.A."/>
            <person name="Sharon I."/>
            <person name="Castelle C.J."/>
            <person name="Probst A.J."/>
            <person name="Thomas B.C."/>
            <person name="Singh A."/>
            <person name="Wilkins M.J."/>
            <person name="Karaoz U."/>
            <person name="Brodie E.L."/>
            <person name="Williams K.H."/>
            <person name="Hubbard S.S."/>
            <person name="Banfield J.F."/>
        </authorList>
    </citation>
    <scope>NUCLEOTIDE SEQUENCE [LARGE SCALE GENOMIC DNA]</scope>
    <source>
        <strain evidence="3">RIFCSPLOWO2_12_FULL_64_10</strain>
    </source>
</reference>
<dbReference type="PANTHER" id="PTHR34107">
    <property type="entry name" value="SLL0198 PROTEIN-RELATED"/>
    <property type="match status" value="1"/>
</dbReference>
<dbReference type="SUPFAM" id="SSF52980">
    <property type="entry name" value="Restriction endonuclease-like"/>
    <property type="match status" value="1"/>
</dbReference>